<proteinExistence type="predicted"/>
<keyword evidence="1" id="KW-1185">Reference proteome</keyword>
<dbReference type="Proteomes" id="UP000095283">
    <property type="component" value="Unplaced"/>
</dbReference>
<reference evidence="2" key="1">
    <citation type="submission" date="2016-11" db="UniProtKB">
        <authorList>
            <consortium name="WormBaseParasite"/>
        </authorList>
    </citation>
    <scope>IDENTIFICATION</scope>
</reference>
<dbReference type="AlphaFoldDB" id="A0A1I7W9W3"/>
<protein>
    <submittedName>
        <fullName evidence="2">NTP_transf_2 domain-containing protein</fullName>
    </submittedName>
</protein>
<evidence type="ECO:0000313" key="2">
    <source>
        <dbReference type="WBParaSite" id="Hba_01440"/>
    </source>
</evidence>
<evidence type="ECO:0000313" key="1">
    <source>
        <dbReference type="Proteomes" id="UP000095283"/>
    </source>
</evidence>
<dbReference type="WBParaSite" id="Hba_01440">
    <property type="protein sequence ID" value="Hba_01440"/>
    <property type="gene ID" value="Hba_01440"/>
</dbReference>
<organism evidence="1 2">
    <name type="scientific">Heterorhabditis bacteriophora</name>
    <name type="common">Entomopathogenic nematode worm</name>
    <dbReference type="NCBI Taxonomy" id="37862"/>
    <lineage>
        <taxon>Eukaryota</taxon>
        <taxon>Metazoa</taxon>
        <taxon>Ecdysozoa</taxon>
        <taxon>Nematoda</taxon>
        <taxon>Chromadorea</taxon>
        <taxon>Rhabditida</taxon>
        <taxon>Rhabditina</taxon>
        <taxon>Rhabditomorpha</taxon>
        <taxon>Strongyloidea</taxon>
        <taxon>Heterorhabditidae</taxon>
        <taxon>Heterorhabditis</taxon>
    </lineage>
</organism>
<accession>A0A1I7W9W3</accession>
<name>A0A1I7W9W3_HETBA</name>
<sequence length="91" mass="10794">MKIQISRMDMDAVVENDVQSERRKFFRGMLHKTYRRLYNETDSCTFHHASREVHLYTQSADIDIFLTTSFEDNIVSVIVGYGFENNKIRNI</sequence>